<protein>
    <recommendedName>
        <fullName evidence="4">Zinc-ribbon 15 domain-containing protein</fullName>
    </recommendedName>
</protein>
<evidence type="ECO:0000256" key="1">
    <source>
        <dbReference type="SAM" id="MobiDB-lite"/>
    </source>
</evidence>
<dbReference type="EMBL" id="LNZH02000216">
    <property type="protein sequence ID" value="OCB84195.1"/>
    <property type="molecule type" value="Genomic_DNA"/>
</dbReference>
<proteinExistence type="predicted"/>
<dbReference type="Proteomes" id="UP000757232">
    <property type="component" value="Unassembled WGS sequence"/>
</dbReference>
<organism evidence="2 3">
    <name type="scientific">Sanghuangporus baumii</name>
    <name type="common">Phellinus baumii</name>
    <dbReference type="NCBI Taxonomy" id="108892"/>
    <lineage>
        <taxon>Eukaryota</taxon>
        <taxon>Fungi</taxon>
        <taxon>Dikarya</taxon>
        <taxon>Basidiomycota</taxon>
        <taxon>Agaricomycotina</taxon>
        <taxon>Agaricomycetes</taxon>
        <taxon>Hymenochaetales</taxon>
        <taxon>Hymenochaetaceae</taxon>
        <taxon>Sanghuangporus</taxon>
    </lineage>
</organism>
<evidence type="ECO:0000313" key="3">
    <source>
        <dbReference type="Proteomes" id="UP000757232"/>
    </source>
</evidence>
<accession>A0A9Q5MXR1</accession>
<evidence type="ECO:0008006" key="4">
    <source>
        <dbReference type="Google" id="ProtNLM"/>
    </source>
</evidence>
<dbReference type="PANTHER" id="PTHR28139:SF1">
    <property type="entry name" value="UPF0768 PROTEIN YBL029C-A"/>
    <property type="match status" value="1"/>
</dbReference>
<dbReference type="AlphaFoldDB" id="A0A9Q5MXR1"/>
<sequence length="129" mass="14515">MGDCDFFICIPILFGCPTKIKPDGDQSPRICPRCNNASVFRAKSRTWFELCFIPLIPMNSKHIWCCSICQWQVPLQQGWEPMVPQSGFAPGWQGQPQQKGRYGGSPPGPGQVPPQHSGYGPTYMNHYQK</sequence>
<feature type="region of interest" description="Disordered" evidence="1">
    <location>
        <begin position="84"/>
        <end position="129"/>
    </location>
</feature>
<dbReference type="PANTHER" id="PTHR28139">
    <property type="entry name" value="UPF0768 PROTEIN YBL029C-A"/>
    <property type="match status" value="1"/>
</dbReference>
<gene>
    <name evidence="2" type="ORF">A7U60_g8871</name>
</gene>
<evidence type="ECO:0000313" key="2">
    <source>
        <dbReference type="EMBL" id="OCB84195.1"/>
    </source>
</evidence>
<dbReference type="OrthoDB" id="5545479at2759"/>
<comment type="caution">
    <text evidence="2">The sequence shown here is derived from an EMBL/GenBank/DDBJ whole genome shotgun (WGS) entry which is preliminary data.</text>
</comment>
<keyword evidence="3" id="KW-1185">Reference proteome</keyword>
<name>A0A9Q5MXR1_SANBA</name>
<reference evidence="2" key="1">
    <citation type="submission" date="2016-06" db="EMBL/GenBank/DDBJ databases">
        <title>Draft Genome sequence of the fungus Inonotus baumii.</title>
        <authorList>
            <person name="Zhu H."/>
            <person name="Lin W."/>
        </authorList>
    </citation>
    <scope>NUCLEOTIDE SEQUENCE</scope>
    <source>
        <strain evidence="2">821</strain>
    </source>
</reference>